<feature type="repeat" description="ANK" evidence="3">
    <location>
        <begin position="110"/>
        <end position="142"/>
    </location>
</feature>
<dbReference type="SMART" id="SM00248">
    <property type="entry name" value="ANK"/>
    <property type="match status" value="6"/>
</dbReference>
<dbReference type="EMBL" id="CAXKWB010024647">
    <property type="protein sequence ID" value="CAL4126416.1"/>
    <property type="molecule type" value="Genomic_DNA"/>
</dbReference>
<feature type="repeat" description="ANK" evidence="3">
    <location>
        <begin position="47"/>
        <end position="76"/>
    </location>
</feature>
<dbReference type="PANTHER" id="PTHR24171:SF10">
    <property type="entry name" value="ANKYRIN REPEAT DOMAIN-CONTAINING PROTEIN 29-LIKE"/>
    <property type="match status" value="1"/>
</dbReference>
<gene>
    <name evidence="4" type="ORF">MNOR_LOCUS25598</name>
</gene>
<organism evidence="4 5">
    <name type="scientific">Meganyctiphanes norvegica</name>
    <name type="common">Northern krill</name>
    <name type="synonym">Thysanopoda norvegica</name>
    <dbReference type="NCBI Taxonomy" id="48144"/>
    <lineage>
        <taxon>Eukaryota</taxon>
        <taxon>Metazoa</taxon>
        <taxon>Ecdysozoa</taxon>
        <taxon>Arthropoda</taxon>
        <taxon>Crustacea</taxon>
        <taxon>Multicrustacea</taxon>
        <taxon>Malacostraca</taxon>
        <taxon>Eumalacostraca</taxon>
        <taxon>Eucarida</taxon>
        <taxon>Euphausiacea</taxon>
        <taxon>Euphausiidae</taxon>
        <taxon>Meganyctiphanes</taxon>
    </lineage>
</organism>
<evidence type="ECO:0000313" key="5">
    <source>
        <dbReference type="Proteomes" id="UP001497623"/>
    </source>
</evidence>
<feature type="repeat" description="ANK" evidence="3">
    <location>
        <begin position="77"/>
        <end position="109"/>
    </location>
</feature>
<dbReference type="PANTHER" id="PTHR24171">
    <property type="entry name" value="ANKYRIN REPEAT DOMAIN-CONTAINING PROTEIN 39-RELATED"/>
    <property type="match status" value="1"/>
</dbReference>
<sequence length="325" mass="35730">LANNADVNKANNGEEPLSAHITKQKFEMLWDILQKKQMEINGLICWTPLNWASWEGHRDVIQLLLANNADVNKANNGGKTPLWESSGKGHSDVVQLLLANNADVNKADSAGKTPLYWASRMGHSNVIQLLLANNADVNMADNDGWTPLHWASGEGHSDIVQLLLDNNADVNKADNDGFGLTRLTRMRRLTRLSEGFAGGAGQTVKIGQKVGKTPLFWASGQDHSDVVQLLLANNADVNKADNDEKKCKLDNYKKKYLYVSEIILIMNDLEAAHNYCMTLLFQASEKGHCDVVQLLLANNADVNQADKYGETPLLWASGEGQSDVV</sequence>
<feature type="non-terminal residue" evidence="4">
    <location>
        <position position="325"/>
    </location>
</feature>
<dbReference type="InterPro" id="IPR036770">
    <property type="entry name" value="Ankyrin_rpt-contain_sf"/>
</dbReference>
<dbReference type="Proteomes" id="UP001497623">
    <property type="component" value="Unassembled WGS sequence"/>
</dbReference>
<dbReference type="Pfam" id="PF12796">
    <property type="entry name" value="Ank_2"/>
    <property type="match status" value="3"/>
</dbReference>
<feature type="repeat" description="ANK" evidence="3">
    <location>
        <begin position="143"/>
        <end position="175"/>
    </location>
</feature>
<evidence type="ECO:0000313" key="4">
    <source>
        <dbReference type="EMBL" id="CAL4126416.1"/>
    </source>
</evidence>
<dbReference type="PROSITE" id="PS50088">
    <property type="entry name" value="ANK_REPEAT"/>
    <property type="match status" value="6"/>
</dbReference>
<keyword evidence="1" id="KW-0677">Repeat</keyword>
<keyword evidence="5" id="KW-1185">Reference proteome</keyword>
<dbReference type="Pfam" id="PF00023">
    <property type="entry name" value="Ank"/>
    <property type="match status" value="1"/>
</dbReference>
<protein>
    <submittedName>
        <fullName evidence="4">Uncharacterized protein</fullName>
    </submittedName>
</protein>
<name>A0AAV2RKD7_MEGNR</name>
<dbReference type="AlphaFoldDB" id="A0AAV2RKD7"/>
<dbReference type="PRINTS" id="PR01415">
    <property type="entry name" value="ANKYRIN"/>
</dbReference>
<evidence type="ECO:0000256" key="3">
    <source>
        <dbReference type="PROSITE-ProRule" id="PRU00023"/>
    </source>
</evidence>
<accession>A0AAV2RKD7</accession>
<proteinExistence type="predicted"/>
<comment type="caution">
    <text evidence="4">The sequence shown here is derived from an EMBL/GenBank/DDBJ whole genome shotgun (WGS) entry which is preliminary data.</text>
</comment>
<dbReference type="SUPFAM" id="SSF48403">
    <property type="entry name" value="Ankyrin repeat"/>
    <property type="match status" value="1"/>
</dbReference>
<evidence type="ECO:0000256" key="1">
    <source>
        <dbReference type="ARBA" id="ARBA00022737"/>
    </source>
</evidence>
<feature type="non-terminal residue" evidence="4">
    <location>
        <position position="1"/>
    </location>
</feature>
<dbReference type="PROSITE" id="PS50297">
    <property type="entry name" value="ANK_REP_REGION"/>
    <property type="match status" value="5"/>
</dbReference>
<dbReference type="InterPro" id="IPR002110">
    <property type="entry name" value="Ankyrin_rpt"/>
</dbReference>
<evidence type="ECO:0000256" key="2">
    <source>
        <dbReference type="ARBA" id="ARBA00023043"/>
    </source>
</evidence>
<feature type="repeat" description="ANK" evidence="3">
    <location>
        <begin position="275"/>
        <end position="307"/>
    </location>
</feature>
<feature type="repeat" description="ANK" evidence="3">
    <location>
        <begin position="210"/>
        <end position="242"/>
    </location>
</feature>
<reference evidence="4 5" key="1">
    <citation type="submission" date="2024-05" db="EMBL/GenBank/DDBJ databases">
        <authorList>
            <person name="Wallberg A."/>
        </authorList>
    </citation>
    <scope>NUCLEOTIDE SEQUENCE [LARGE SCALE GENOMIC DNA]</scope>
</reference>
<keyword evidence="2 3" id="KW-0040">ANK repeat</keyword>
<dbReference type="Gene3D" id="1.25.40.20">
    <property type="entry name" value="Ankyrin repeat-containing domain"/>
    <property type="match status" value="4"/>
</dbReference>